<keyword evidence="4" id="KW-1185">Reference proteome</keyword>
<feature type="region of interest" description="Disordered" evidence="1">
    <location>
        <begin position="289"/>
        <end position="322"/>
    </location>
</feature>
<dbReference type="AlphaFoldDB" id="A0AAW0T509"/>
<dbReference type="EMBL" id="JARAKH010000039">
    <property type="protein sequence ID" value="KAK8382648.1"/>
    <property type="molecule type" value="Genomic_DNA"/>
</dbReference>
<feature type="compositionally biased region" description="Polar residues" evidence="1">
    <location>
        <begin position="76"/>
        <end position="85"/>
    </location>
</feature>
<comment type="caution">
    <text evidence="3">The sequence shown here is derived from an EMBL/GenBank/DDBJ whole genome shotgun (WGS) entry which is preliminary data.</text>
</comment>
<dbReference type="Proteomes" id="UP001487740">
    <property type="component" value="Unassembled WGS sequence"/>
</dbReference>
<feature type="compositionally biased region" description="Basic and acidic residues" evidence="1">
    <location>
        <begin position="291"/>
        <end position="322"/>
    </location>
</feature>
<proteinExistence type="predicted"/>
<dbReference type="GO" id="GO:0008270">
    <property type="term" value="F:zinc ion binding"/>
    <property type="evidence" value="ECO:0007669"/>
    <property type="project" value="InterPro"/>
</dbReference>
<evidence type="ECO:0000256" key="1">
    <source>
        <dbReference type="SAM" id="MobiDB-lite"/>
    </source>
</evidence>
<feature type="region of interest" description="Disordered" evidence="1">
    <location>
        <begin position="45"/>
        <end position="137"/>
    </location>
</feature>
<feature type="compositionally biased region" description="Polar residues" evidence="1">
    <location>
        <begin position="117"/>
        <end position="127"/>
    </location>
</feature>
<gene>
    <name evidence="3" type="ORF">O3P69_015463</name>
</gene>
<reference evidence="3 4" key="1">
    <citation type="submission" date="2023-03" db="EMBL/GenBank/DDBJ databases">
        <title>High-quality genome of Scylla paramamosain provides insights in environmental adaptation.</title>
        <authorList>
            <person name="Zhang L."/>
        </authorList>
    </citation>
    <scope>NUCLEOTIDE SEQUENCE [LARGE SCALE GENOMIC DNA]</scope>
    <source>
        <strain evidence="3">LZ_2023a</strain>
        <tissue evidence="3">Muscle</tissue>
    </source>
</reference>
<feature type="domain" description="U1-type" evidence="2">
    <location>
        <begin position="228"/>
        <end position="262"/>
    </location>
</feature>
<evidence type="ECO:0000313" key="3">
    <source>
        <dbReference type="EMBL" id="KAK8382648.1"/>
    </source>
</evidence>
<dbReference type="SMART" id="SM00451">
    <property type="entry name" value="ZnF_U1"/>
    <property type="match status" value="2"/>
</dbReference>
<accession>A0AAW0T509</accession>
<feature type="domain" description="U1-type" evidence="2">
    <location>
        <begin position="160"/>
        <end position="194"/>
    </location>
</feature>
<sequence>MTRKKIIALKSEKHLEIKNKKNRKDGSLINEKHLLQVPKDLSVKTDELCGSSNGRPTEDTLGTIEKEEETKKVGAESSNGSQDGNQIDVRHGSMRSDTCNTSNQDGNQTDVRHGSMHSHTCNTSKSLPSPAEPQEAKKDECLAVEKIASTLAMHPSSKNMNTLWCKTCNLFLTSITGYIKHLELPEHLTKEHEGEHCLHKLLNCPKKMQEKGGGNTQKALGVEFVQSTKLIYCSLCECPLLTREEATNHSQSLQHTTKYKEYILKNTSKELAFQKAKMEAFTEYCKRRKATMKDKKQKPDSKIEDSNRKAIPKVDENESKAEAGLRRTELLKIKIPNEKKGSWPQSENNSSGLQEKSKEGMKLIKEGPLMPQKINVNIKTEKSVVGEGIKRALENPAVNKRQKIIN</sequence>
<protein>
    <recommendedName>
        <fullName evidence="2">U1-type domain-containing protein</fullName>
    </recommendedName>
</protein>
<dbReference type="InterPro" id="IPR003604">
    <property type="entry name" value="Matrin/U1-like-C_Znf_C2H2"/>
</dbReference>
<dbReference type="GO" id="GO:0003676">
    <property type="term" value="F:nucleic acid binding"/>
    <property type="evidence" value="ECO:0007669"/>
    <property type="project" value="InterPro"/>
</dbReference>
<feature type="region of interest" description="Disordered" evidence="1">
    <location>
        <begin position="336"/>
        <end position="357"/>
    </location>
</feature>
<evidence type="ECO:0000313" key="4">
    <source>
        <dbReference type="Proteomes" id="UP001487740"/>
    </source>
</evidence>
<evidence type="ECO:0000259" key="2">
    <source>
        <dbReference type="SMART" id="SM00451"/>
    </source>
</evidence>
<feature type="compositionally biased region" description="Polar residues" evidence="1">
    <location>
        <begin position="95"/>
        <end position="109"/>
    </location>
</feature>
<dbReference type="EMBL" id="JARAKH010000039">
    <property type="protein sequence ID" value="KAK8382649.1"/>
    <property type="molecule type" value="Genomic_DNA"/>
</dbReference>
<feature type="compositionally biased region" description="Polar residues" evidence="1">
    <location>
        <begin position="343"/>
        <end position="354"/>
    </location>
</feature>
<feature type="compositionally biased region" description="Basic and acidic residues" evidence="1">
    <location>
        <begin position="64"/>
        <end position="74"/>
    </location>
</feature>
<name>A0AAW0T509_SCYPA</name>
<organism evidence="3 4">
    <name type="scientific">Scylla paramamosain</name>
    <name type="common">Mud crab</name>
    <dbReference type="NCBI Taxonomy" id="85552"/>
    <lineage>
        <taxon>Eukaryota</taxon>
        <taxon>Metazoa</taxon>
        <taxon>Ecdysozoa</taxon>
        <taxon>Arthropoda</taxon>
        <taxon>Crustacea</taxon>
        <taxon>Multicrustacea</taxon>
        <taxon>Malacostraca</taxon>
        <taxon>Eumalacostraca</taxon>
        <taxon>Eucarida</taxon>
        <taxon>Decapoda</taxon>
        <taxon>Pleocyemata</taxon>
        <taxon>Brachyura</taxon>
        <taxon>Eubrachyura</taxon>
        <taxon>Portunoidea</taxon>
        <taxon>Portunidae</taxon>
        <taxon>Portuninae</taxon>
        <taxon>Scylla</taxon>
    </lineage>
</organism>